<reference evidence="11" key="1">
    <citation type="submission" date="2025-08" db="UniProtKB">
        <authorList>
            <consortium name="Ensembl"/>
        </authorList>
    </citation>
    <scope>IDENTIFICATION</scope>
</reference>
<dbReference type="SMART" id="SM00038">
    <property type="entry name" value="COLFI"/>
    <property type="match status" value="1"/>
</dbReference>
<keyword evidence="5" id="KW-0677">Repeat</keyword>
<evidence type="ECO:0000313" key="11">
    <source>
        <dbReference type="Ensembl" id="ENSCCRP00015079260.1"/>
    </source>
</evidence>
<dbReference type="GO" id="GO:0030198">
    <property type="term" value="P:extracellular matrix organization"/>
    <property type="evidence" value="ECO:0007669"/>
    <property type="project" value="TreeGrafter"/>
</dbReference>
<dbReference type="PANTHER" id="PTHR24023">
    <property type="entry name" value="COLLAGEN ALPHA"/>
    <property type="match status" value="1"/>
</dbReference>
<protein>
    <submittedName>
        <fullName evidence="11">Collagen, type XXVII, alpha 1b</fullName>
    </submittedName>
</protein>
<evidence type="ECO:0000256" key="9">
    <source>
        <dbReference type="SAM" id="Phobius"/>
    </source>
</evidence>
<feature type="transmembrane region" description="Helical" evidence="9">
    <location>
        <begin position="24"/>
        <end position="42"/>
    </location>
</feature>
<feature type="compositionally biased region" description="Gly residues" evidence="8">
    <location>
        <begin position="991"/>
        <end position="1000"/>
    </location>
</feature>
<dbReference type="SMART" id="SM00210">
    <property type="entry name" value="TSPN"/>
    <property type="match status" value="1"/>
</dbReference>
<feature type="compositionally biased region" description="Low complexity" evidence="8">
    <location>
        <begin position="860"/>
        <end position="881"/>
    </location>
</feature>
<organism evidence="11 12">
    <name type="scientific">Cyprinus carpio</name>
    <name type="common">Common carp</name>
    <dbReference type="NCBI Taxonomy" id="7962"/>
    <lineage>
        <taxon>Eukaryota</taxon>
        <taxon>Metazoa</taxon>
        <taxon>Chordata</taxon>
        <taxon>Craniata</taxon>
        <taxon>Vertebrata</taxon>
        <taxon>Euteleostomi</taxon>
        <taxon>Actinopterygii</taxon>
        <taxon>Neopterygii</taxon>
        <taxon>Teleostei</taxon>
        <taxon>Ostariophysi</taxon>
        <taxon>Cypriniformes</taxon>
        <taxon>Cyprinidae</taxon>
        <taxon>Cyprininae</taxon>
        <taxon>Cyprinus</taxon>
    </lineage>
</organism>
<dbReference type="InterPro" id="IPR008160">
    <property type="entry name" value="Collagen"/>
</dbReference>
<dbReference type="InterPro" id="IPR048287">
    <property type="entry name" value="TSPN-like_N"/>
</dbReference>
<sequence>MSTKCLTCSVFNCNSLLFFFHRRAIFLCMVLYCTCCLMFAQAQSTDVDVLQRLGLVGKRPSGTRFTPQGVIPFKSGVILTQRARIDVPVSSVVPASLGSAFCLILSVCSHRINNAFLFTIVTKRKRLQLGVQFIPGQILVYLGQKNTVNFDYDVHNGQWHNLALEIQAQRVTLYTSCGKTSVHANLHFKNEEMLDPEGSFRLGKMSQNSVQFEGAICQFDIHPSAKAAHNYCKYIKKQCREADTYRPNLPPLLPLLPLDPNISVTVQTPNVVTEVNNRHLSLTQIKVHINHETSQVPPMIAQPTLQLPLQATAQTAMASFGSRTSQKSPKPTQQSSPRKNIMKESIKPQILKKNEMAVTARPTGQQKNKLDIQTPATTKLKPFSTSRDLEMTTLASPKEISKPSSFEPVTAAATDGFQTFDLEPTQFSLLARSPVQKGEPGPPVGCSLILIYNLICCINQNIVSKYRLLLFSLHVLSFVLIVLSLFCLCRQGEVGLPGEPGEPGFQGDKGNQGSPGLPGIRGKPGQQVINEIFFFFLLFFFSKLINLKSLVTILTCSFVSENSEYLCLYKCALCCSVNYCFVLFFHTHMCLLLNASPNSLYFTQGARGPDGPVGEKGVMGMKGPEGPPGKQGFNGQMGKIGETGESGPAGFPGFQGPTGPPGAKGILGEPGLPGKVGERGLPGEPGEKVKHLLFSYTGEKGDIGSEGETGEKGAIGFKGTEGRPGDPGLIGVMGPEGKPGKTGERGKPGEKGSKGHQGHLGETGPVGEQGATGFIGPKGSRGTTGFMVKSLFLNGHQGPQGPMGSPGPKGEKGEPGDDGKVEGSPGPLGDIGPVGNRGERGHPGDPGYPGHEGVYGERGNPGAPGLPGNAGPKGFPGPKGSKGNKGQKGKNGPLGESGSRGSPGPAGLPGPRGVFGREGLEGDPGVEGALGKDGAKGMPGDHGSDGEVGLPGKPGPQGNAGVPGLPGIQGAFGPKGERGIPGQTGPPGKRGFNGGTGFPGKQGDRGVKGQPGDTGEQGFPGVLGMFGPMGPPGDLGPVGIQGPKGPQGLMGMQGAIGPVGIIGPSGNPGAQGDKGNKGEMGPPGHRGPPGPPVSSLGSLTVCLFHSNPQKYEDTDFPMLDQGTEIIKTLHYLSTLIHSIKNPLGTQENPARMCRDLFECEHKLNDGTYWIDPNLGCSSDNIEVTCNFTNGGQTCFKPVALSKLEIGVSLIQMNFIHLLSSEAVQIITIHCLNVSVWAAGDSKTPSSSAVYFKAWNGQIIESGGFIEPELIKDECWITDGRWHQTQFIFQTQDPNLLPIVEVYNLPSTKSGSHYHLEVGPVCFL</sequence>
<feature type="region of interest" description="Disordered" evidence="8">
    <location>
        <begin position="1063"/>
        <end position="1095"/>
    </location>
</feature>
<dbReference type="FunFam" id="2.60.120.200:FF:000085">
    <property type="entry name" value="collagen alpha-1(XXVII) chain isoform X1"/>
    <property type="match status" value="1"/>
</dbReference>
<dbReference type="Gene3D" id="2.60.120.200">
    <property type="match status" value="1"/>
</dbReference>
<keyword evidence="9" id="KW-1133">Transmembrane helix</keyword>
<evidence type="ECO:0000256" key="1">
    <source>
        <dbReference type="ARBA" id="ARBA00004498"/>
    </source>
</evidence>
<feature type="compositionally biased region" description="Polar residues" evidence="8">
    <location>
        <begin position="313"/>
        <end position="323"/>
    </location>
</feature>
<dbReference type="Pfam" id="PF01391">
    <property type="entry name" value="Collagen"/>
    <property type="match status" value="3"/>
</dbReference>
<dbReference type="Proteomes" id="UP000694700">
    <property type="component" value="Unplaced"/>
</dbReference>
<evidence type="ECO:0000256" key="3">
    <source>
        <dbReference type="ARBA" id="ARBA00022530"/>
    </source>
</evidence>
<dbReference type="InterPro" id="IPR000885">
    <property type="entry name" value="Fib_collagen_C"/>
</dbReference>
<dbReference type="GO" id="GO:0030020">
    <property type="term" value="F:extracellular matrix structural constituent conferring tensile strength"/>
    <property type="evidence" value="ECO:0007669"/>
    <property type="project" value="TreeGrafter"/>
</dbReference>
<keyword evidence="7" id="KW-0325">Glycoprotein</keyword>
<feature type="region of interest" description="Disordered" evidence="8">
    <location>
        <begin position="313"/>
        <end position="381"/>
    </location>
</feature>
<dbReference type="Gene3D" id="2.60.120.1000">
    <property type="match status" value="2"/>
</dbReference>
<keyword evidence="6" id="KW-0176">Collagen</keyword>
<evidence type="ECO:0000256" key="6">
    <source>
        <dbReference type="ARBA" id="ARBA00023119"/>
    </source>
</evidence>
<dbReference type="SUPFAM" id="SSF49899">
    <property type="entry name" value="Concanavalin A-like lectins/glucanases"/>
    <property type="match status" value="1"/>
</dbReference>
<feature type="compositionally biased region" description="Low complexity" evidence="8">
    <location>
        <begin position="795"/>
        <end position="808"/>
    </location>
</feature>
<feature type="region of interest" description="Disordered" evidence="8">
    <location>
        <begin position="700"/>
        <end position="1018"/>
    </location>
</feature>
<dbReference type="FunFam" id="2.60.120.1000:FF:000003">
    <property type="entry name" value="Collagen alpha-1(XXVII) chain B"/>
    <property type="match status" value="1"/>
</dbReference>
<feature type="domain" description="Fibrillar collagen NC1" evidence="10">
    <location>
        <begin position="1123"/>
        <end position="1323"/>
    </location>
</feature>
<feature type="transmembrane region" description="Helical" evidence="9">
    <location>
        <begin position="528"/>
        <end position="547"/>
    </location>
</feature>
<dbReference type="InterPro" id="IPR013320">
    <property type="entry name" value="ConA-like_dom_sf"/>
</dbReference>
<evidence type="ECO:0000259" key="10">
    <source>
        <dbReference type="PROSITE" id="PS51461"/>
    </source>
</evidence>
<evidence type="ECO:0000256" key="7">
    <source>
        <dbReference type="ARBA" id="ARBA00023180"/>
    </source>
</evidence>
<keyword evidence="2" id="KW-0964">Secreted</keyword>
<evidence type="ECO:0000256" key="5">
    <source>
        <dbReference type="ARBA" id="ARBA00022737"/>
    </source>
</evidence>
<dbReference type="Ensembl" id="ENSCCRT00015081856.1">
    <property type="protein sequence ID" value="ENSCCRP00015079260.1"/>
    <property type="gene ID" value="ENSCCRG00015032088.1"/>
</dbReference>
<dbReference type="GO" id="GO:0005615">
    <property type="term" value="C:extracellular space"/>
    <property type="evidence" value="ECO:0007669"/>
    <property type="project" value="TreeGrafter"/>
</dbReference>
<dbReference type="FunFam" id="2.60.120.1000:FF:000006">
    <property type="entry name" value="collagen alpha-1(XXVII) chain isoform X1"/>
    <property type="match status" value="1"/>
</dbReference>
<name>A0A8C1XFL1_CYPCA</name>
<keyword evidence="9" id="KW-0472">Membrane</keyword>
<dbReference type="PROSITE" id="PS51461">
    <property type="entry name" value="NC1_FIB"/>
    <property type="match status" value="1"/>
</dbReference>
<evidence type="ECO:0000256" key="4">
    <source>
        <dbReference type="ARBA" id="ARBA00022729"/>
    </source>
</evidence>
<dbReference type="Pfam" id="PF01410">
    <property type="entry name" value="COLFI"/>
    <property type="match status" value="2"/>
</dbReference>
<dbReference type="GO" id="GO:0005581">
    <property type="term" value="C:collagen trimer"/>
    <property type="evidence" value="ECO:0007669"/>
    <property type="project" value="UniProtKB-KW"/>
</dbReference>
<accession>A0A8C1XFL1</accession>
<dbReference type="PANTHER" id="PTHR24023:SF1100">
    <property type="entry name" value="FIBRILLAR COLLAGEN NC1 DOMAIN-CONTAINING PROTEIN"/>
    <property type="match status" value="1"/>
</dbReference>
<keyword evidence="4" id="KW-0732">Signal</keyword>
<proteinExistence type="predicted"/>
<evidence type="ECO:0000313" key="12">
    <source>
        <dbReference type="Proteomes" id="UP000694700"/>
    </source>
</evidence>
<comment type="subcellular location">
    <subcellularLocation>
        <location evidence="1">Secreted</location>
        <location evidence="1">Extracellular space</location>
        <location evidence="1">Extracellular matrix</location>
    </subcellularLocation>
</comment>
<evidence type="ECO:0000256" key="2">
    <source>
        <dbReference type="ARBA" id="ARBA00022525"/>
    </source>
</evidence>
<feature type="transmembrane region" description="Helical" evidence="9">
    <location>
        <begin position="466"/>
        <end position="488"/>
    </location>
</feature>
<feature type="compositionally biased region" description="Low complexity" evidence="8">
    <location>
        <begin position="324"/>
        <end position="337"/>
    </location>
</feature>
<feature type="compositionally biased region" description="Basic and acidic residues" evidence="8">
    <location>
        <begin position="809"/>
        <end position="821"/>
    </location>
</feature>
<keyword evidence="3" id="KW-0272">Extracellular matrix</keyword>
<dbReference type="GO" id="GO:0031012">
    <property type="term" value="C:extracellular matrix"/>
    <property type="evidence" value="ECO:0007669"/>
    <property type="project" value="TreeGrafter"/>
</dbReference>
<feature type="compositionally biased region" description="Basic and acidic residues" evidence="8">
    <location>
        <begin position="738"/>
        <end position="753"/>
    </location>
</feature>
<dbReference type="InterPro" id="IPR050149">
    <property type="entry name" value="Collagen_superfamily"/>
</dbReference>
<keyword evidence="9" id="KW-0812">Transmembrane</keyword>
<evidence type="ECO:0000256" key="8">
    <source>
        <dbReference type="SAM" id="MobiDB-lite"/>
    </source>
</evidence>